<dbReference type="FunFam" id="1.50.40.10:FF:000008">
    <property type="entry name" value="Mitochondrial uncoupling protein 2"/>
    <property type="match status" value="1"/>
</dbReference>
<sequence length="314" mass="34437">MVGFKPTEIPPTLGMKFISAGLAACIADAATFPLDTAKVRLQIQGESASAQKNSFSFSKAREEKAKFQYRGIFGTITTIIRQEGPRSLYNGLVPGLQRQMCFASVRIGLYDSVKQVYTGYLGMNIVTRILAGITTGALAVTLAQPTDVVKVRMQAQNNIDPTKPKRYTGAMHAYKTIAQTEGVKGLWKGTFPNIARNAIVNASELVAYDMIKERILRTGLLADMFPCHFLSAFGAGFVTTCVASPVDVVKTRYMNSPPGQYKGAIDVAVKMFREGGPMAFYKGFMPNFVRLGSWNIAMFVCFEQLKRGCVLLFN</sequence>
<comment type="similarity">
    <text evidence="3 12">Belongs to the mitochondrial carrier (TC 2.A.29) family.</text>
</comment>
<evidence type="ECO:0000256" key="12">
    <source>
        <dbReference type="RuleBase" id="RU000488"/>
    </source>
</evidence>
<evidence type="ECO:0000256" key="7">
    <source>
        <dbReference type="ARBA" id="ARBA00022792"/>
    </source>
</evidence>
<dbReference type="PRINTS" id="PR00784">
    <property type="entry name" value="MTUNCOUPLING"/>
</dbReference>
<keyword evidence="13" id="KW-1185">Reference proteome</keyword>
<dbReference type="SUPFAM" id="SSF103506">
    <property type="entry name" value="Mitochondrial carrier"/>
    <property type="match status" value="1"/>
</dbReference>
<dbReference type="GO" id="GO:0005743">
    <property type="term" value="C:mitochondrial inner membrane"/>
    <property type="evidence" value="ECO:0007669"/>
    <property type="project" value="UniProtKB-SubCell"/>
</dbReference>
<evidence type="ECO:0000256" key="11">
    <source>
        <dbReference type="PROSITE-ProRule" id="PRU00282"/>
    </source>
</evidence>
<dbReference type="KEGG" id="aplc:110990500"/>
<dbReference type="Pfam" id="PF00153">
    <property type="entry name" value="Mito_carr"/>
    <property type="match status" value="3"/>
</dbReference>
<dbReference type="InterPro" id="IPR023395">
    <property type="entry name" value="MCP_dom_sf"/>
</dbReference>
<proteinExistence type="inferred from homology"/>
<dbReference type="InterPro" id="IPR050391">
    <property type="entry name" value="Mito_Metabolite_Transporter"/>
</dbReference>
<evidence type="ECO:0000256" key="9">
    <source>
        <dbReference type="ARBA" id="ARBA00023128"/>
    </source>
</evidence>
<evidence type="ECO:0000256" key="4">
    <source>
        <dbReference type="ARBA" id="ARBA00022448"/>
    </source>
</evidence>
<evidence type="ECO:0000256" key="8">
    <source>
        <dbReference type="ARBA" id="ARBA00022989"/>
    </source>
</evidence>
<keyword evidence="5 11" id="KW-0812">Transmembrane</keyword>
<evidence type="ECO:0000256" key="5">
    <source>
        <dbReference type="ARBA" id="ARBA00022692"/>
    </source>
</evidence>
<dbReference type="Gene3D" id="1.50.40.10">
    <property type="entry name" value="Mitochondrial carrier domain"/>
    <property type="match status" value="1"/>
</dbReference>
<dbReference type="RefSeq" id="XP_022111226.1">
    <property type="nucleotide sequence ID" value="XM_022255534.1"/>
</dbReference>
<feature type="repeat" description="Solcar" evidence="11">
    <location>
        <begin position="223"/>
        <end position="308"/>
    </location>
</feature>
<organism evidence="13 15">
    <name type="scientific">Acanthaster planci</name>
    <name type="common">Crown-of-thorns starfish</name>
    <dbReference type="NCBI Taxonomy" id="133434"/>
    <lineage>
        <taxon>Eukaryota</taxon>
        <taxon>Metazoa</taxon>
        <taxon>Echinodermata</taxon>
        <taxon>Eleutherozoa</taxon>
        <taxon>Asterozoa</taxon>
        <taxon>Asteroidea</taxon>
        <taxon>Valvatacea</taxon>
        <taxon>Valvatida</taxon>
        <taxon>Acanthasteridae</taxon>
        <taxon>Acanthaster</taxon>
    </lineage>
</organism>
<dbReference type="AlphaFoldDB" id="A0A8B8A1J6"/>
<keyword evidence="4 12" id="KW-0813">Transport</keyword>
<evidence type="ECO:0000256" key="10">
    <source>
        <dbReference type="ARBA" id="ARBA00023136"/>
    </source>
</evidence>
<dbReference type="RefSeq" id="XP_022111227.1">
    <property type="nucleotide sequence ID" value="XM_022255535.1"/>
</dbReference>
<evidence type="ECO:0000313" key="13">
    <source>
        <dbReference type="Proteomes" id="UP000694845"/>
    </source>
</evidence>
<comment type="subcellular location">
    <subcellularLocation>
        <location evidence="2">Mitochondrion inner membrane</location>
    </subcellularLocation>
    <subcellularLocation>
        <location evidence="1">Mitochondrion membrane</location>
        <topology evidence="1">Multi-pass membrane protein</topology>
    </subcellularLocation>
</comment>
<accession>A0A8B8A1J6</accession>
<feature type="repeat" description="Solcar" evidence="11">
    <location>
        <begin position="15"/>
        <end position="116"/>
    </location>
</feature>
<dbReference type="GeneID" id="110990500"/>
<evidence type="ECO:0000256" key="6">
    <source>
        <dbReference type="ARBA" id="ARBA00022737"/>
    </source>
</evidence>
<keyword evidence="8" id="KW-1133">Transmembrane helix</keyword>
<evidence type="ECO:0000313" key="15">
    <source>
        <dbReference type="RefSeq" id="XP_022111227.1"/>
    </source>
</evidence>
<keyword evidence="6" id="KW-0677">Repeat</keyword>
<reference evidence="14 15" key="1">
    <citation type="submission" date="2025-04" db="UniProtKB">
        <authorList>
            <consortium name="RefSeq"/>
        </authorList>
    </citation>
    <scope>IDENTIFICATION</scope>
</reference>
<evidence type="ECO:0000256" key="3">
    <source>
        <dbReference type="ARBA" id="ARBA00006375"/>
    </source>
</evidence>
<dbReference type="OrthoDB" id="448427at2759"/>
<dbReference type="PANTHER" id="PTHR45618">
    <property type="entry name" value="MITOCHONDRIAL DICARBOXYLATE CARRIER-RELATED"/>
    <property type="match status" value="1"/>
</dbReference>
<dbReference type="GO" id="GO:0055085">
    <property type="term" value="P:transmembrane transport"/>
    <property type="evidence" value="ECO:0007669"/>
    <property type="project" value="InterPro"/>
</dbReference>
<dbReference type="Proteomes" id="UP000694845">
    <property type="component" value="Unplaced"/>
</dbReference>
<keyword evidence="9" id="KW-0496">Mitochondrion</keyword>
<feature type="repeat" description="Solcar" evidence="11">
    <location>
        <begin position="123"/>
        <end position="214"/>
    </location>
</feature>
<dbReference type="PROSITE" id="PS50920">
    <property type="entry name" value="SOLCAR"/>
    <property type="match status" value="3"/>
</dbReference>
<evidence type="ECO:0000313" key="14">
    <source>
        <dbReference type="RefSeq" id="XP_022111226.1"/>
    </source>
</evidence>
<keyword evidence="7" id="KW-0999">Mitochondrion inner membrane</keyword>
<evidence type="ECO:0000256" key="2">
    <source>
        <dbReference type="ARBA" id="ARBA00004273"/>
    </source>
</evidence>
<keyword evidence="10 11" id="KW-0472">Membrane</keyword>
<evidence type="ECO:0000256" key="1">
    <source>
        <dbReference type="ARBA" id="ARBA00004225"/>
    </source>
</evidence>
<dbReference type="OMA" id="MMVTKKR"/>
<dbReference type="InterPro" id="IPR018108">
    <property type="entry name" value="MCP_transmembrane"/>
</dbReference>
<gene>
    <name evidence="14 15" type="primary">LOC110990500</name>
</gene>
<name>A0A8B8A1J6_ACAPL</name>
<dbReference type="InterPro" id="IPR002067">
    <property type="entry name" value="MCP"/>
</dbReference>
<protein>
    <submittedName>
        <fullName evidence="14 15">Mitochondrial uncoupling protein 3-like</fullName>
    </submittedName>
</protein>